<keyword evidence="1" id="KW-0812">Transmembrane</keyword>
<feature type="transmembrane region" description="Helical" evidence="1">
    <location>
        <begin position="55"/>
        <end position="73"/>
    </location>
</feature>
<sequence>MNPVLPEISSEVPKEEPIVDVSKSHQHHWRGLHLMEIGACIFYALLAVFVPTRHWIFFLILTAACYSPIHVLVTSIFQIVFKSILILTFLHFISSIISSDIDCDFHVHICTNALEGLTNKSETVVALLINEIMLIIFIAELVRFTIYWQYRNNKKMDLFTHWTYAVTAKDEGTLAELYKVKKLRKYTVEMMKQYPK</sequence>
<feature type="transmembrane region" description="Helical" evidence="1">
    <location>
        <begin position="124"/>
        <end position="146"/>
    </location>
</feature>
<evidence type="ECO:0000256" key="1">
    <source>
        <dbReference type="SAM" id="Phobius"/>
    </source>
</evidence>
<gene>
    <name evidence="2" type="primary">Cnig_chr_X.g24150</name>
    <name evidence="2" type="ORF">B9Z55_024150</name>
</gene>
<evidence type="ECO:0000313" key="3">
    <source>
        <dbReference type="Proteomes" id="UP000230233"/>
    </source>
</evidence>
<dbReference type="EMBL" id="PDUG01000006">
    <property type="protein sequence ID" value="PIC18154.1"/>
    <property type="molecule type" value="Genomic_DNA"/>
</dbReference>
<proteinExistence type="predicted"/>
<name>A0A2G5SSQ3_9PELO</name>
<keyword evidence="3" id="KW-1185">Reference proteome</keyword>
<organism evidence="2 3">
    <name type="scientific">Caenorhabditis nigoni</name>
    <dbReference type="NCBI Taxonomy" id="1611254"/>
    <lineage>
        <taxon>Eukaryota</taxon>
        <taxon>Metazoa</taxon>
        <taxon>Ecdysozoa</taxon>
        <taxon>Nematoda</taxon>
        <taxon>Chromadorea</taxon>
        <taxon>Rhabditida</taxon>
        <taxon>Rhabditina</taxon>
        <taxon>Rhabditomorpha</taxon>
        <taxon>Rhabditoidea</taxon>
        <taxon>Rhabditidae</taxon>
        <taxon>Peloderinae</taxon>
        <taxon>Caenorhabditis</taxon>
    </lineage>
</organism>
<reference evidence="3" key="1">
    <citation type="submission" date="2017-10" db="EMBL/GenBank/DDBJ databases">
        <title>Rapid genome shrinkage in a self-fertile nematode reveals novel sperm competition proteins.</title>
        <authorList>
            <person name="Yin D."/>
            <person name="Schwarz E.M."/>
            <person name="Thomas C.G."/>
            <person name="Felde R.L."/>
            <person name="Korf I.F."/>
            <person name="Cutter A.D."/>
            <person name="Schartner C.M."/>
            <person name="Ralston E.J."/>
            <person name="Meyer B.J."/>
            <person name="Haag E.S."/>
        </authorList>
    </citation>
    <scope>NUCLEOTIDE SEQUENCE [LARGE SCALE GENOMIC DNA]</scope>
    <source>
        <strain evidence="3">JU1422</strain>
    </source>
</reference>
<dbReference type="Proteomes" id="UP000230233">
    <property type="component" value="Chromosome X"/>
</dbReference>
<keyword evidence="1" id="KW-0472">Membrane</keyword>
<accession>A0A2G5SSQ3</accession>
<comment type="caution">
    <text evidence="2">The sequence shown here is derived from an EMBL/GenBank/DDBJ whole genome shotgun (WGS) entry which is preliminary data.</text>
</comment>
<feature type="transmembrane region" description="Helical" evidence="1">
    <location>
        <begin position="32"/>
        <end position="49"/>
    </location>
</feature>
<dbReference type="AlphaFoldDB" id="A0A2G5SSQ3"/>
<protein>
    <submittedName>
        <fullName evidence="2">Uncharacterized protein</fullName>
    </submittedName>
</protein>
<keyword evidence="1" id="KW-1133">Transmembrane helix</keyword>
<evidence type="ECO:0000313" key="2">
    <source>
        <dbReference type="EMBL" id="PIC18154.1"/>
    </source>
</evidence>